<dbReference type="Proteomes" id="UP000193922">
    <property type="component" value="Unassembled WGS sequence"/>
</dbReference>
<dbReference type="EMBL" id="MCFD01000001">
    <property type="protein sequence ID" value="ORX74703.1"/>
    <property type="molecule type" value="Genomic_DNA"/>
</dbReference>
<evidence type="ECO:0000313" key="2">
    <source>
        <dbReference type="EMBL" id="ORX74703.1"/>
    </source>
</evidence>
<protein>
    <submittedName>
        <fullName evidence="2">Uncharacterized protein</fullName>
    </submittedName>
</protein>
<name>A0A1Y1WMG5_9FUNG</name>
<dbReference type="OrthoDB" id="10534171at2759"/>
<feature type="non-terminal residue" evidence="2">
    <location>
        <position position="214"/>
    </location>
</feature>
<gene>
    <name evidence="2" type="ORF">DL89DRAFT_264516</name>
</gene>
<feature type="region of interest" description="Disordered" evidence="1">
    <location>
        <begin position="40"/>
        <end position="69"/>
    </location>
</feature>
<evidence type="ECO:0000313" key="3">
    <source>
        <dbReference type="Proteomes" id="UP000193922"/>
    </source>
</evidence>
<reference evidence="2 3" key="1">
    <citation type="submission" date="2016-07" db="EMBL/GenBank/DDBJ databases">
        <title>Pervasive Adenine N6-methylation of Active Genes in Fungi.</title>
        <authorList>
            <consortium name="DOE Joint Genome Institute"/>
            <person name="Mondo S.J."/>
            <person name="Dannebaum R.O."/>
            <person name="Kuo R.C."/>
            <person name="Labutti K."/>
            <person name="Haridas S."/>
            <person name="Kuo A."/>
            <person name="Salamov A."/>
            <person name="Ahrendt S.R."/>
            <person name="Lipzen A."/>
            <person name="Sullivan W."/>
            <person name="Andreopoulos W.B."/>
            <person name="Clum A."/>
            <person name="Lindquist E."/>
            <person name="Daum C."/>
            <person name="Ramamoorthy G.K."/>
            <person name="Gryganskyi A."/>
            <person name="Culley D."/>
            <person name="Magnuson J.K."/>
            <person name="James T.Y."/>
            <person name="O'Malley M.A."/>
            <person name="Stajich J.E."/>
            <person name="Spatafora J.W."/>
            <person name="Visel A."/>
            <person name="Grigoriev I.V."/>
        </authorList>
    </citation>
    <scope>NUCLEOTIDE SEQUENCE [LARGE SCALE GENOMIC DNA]</scope>
    <source>
        <strain evidence="2 3">ATCC 12442</strain>
    </source>
</reference>
<dbReference type="GeneID" id="63802929"/>
<sequence length="214" mass="22748">MICPEIRTRLEHHLPEADAGNLSQAKRLCCSPTPRIPLSLENPPSALFKPAPETDGEGPAASQTDHRAAPPTIAGTPFLNNMEACWNHESLWQALRIQQLCIPAMPFAGPTTRALSPPADPRFAVPMSVSNKVPTESRGMSKNSKYMGLDADAEASAGAVKQAPQQRIMPAVLHAGGPNGVPMACSGADDLYGVLRDSSAQLMPSEAIMNQIYG</sequence>
<keyword evidence="3" id="KW-1185">Reference proteome</keyword>
<dbReference type="AlphaFoldDB" id="A0A1Y1WMG5"/>
<proteinExistence type="predicted"/>
<accession>A0A1Y1WMG5</accession>
<organism evidence="2 3">
    <name type="scientific">Linderina pennispora</name>
    <dbReference type="NCBI Taxonomy" id="61395"/>
    <lineage>
        <taxon>Eukaryota</taxon>
        <taxon>Fungi</taxon>
        <taxon>Fungi incertae sedis</taxon>
        <taxon>Zoopagomycota</taxon>
        <taxon>Kickxellomycotina</taxon>
        <taxon>Kickxellomycetes</taxon>
        <taxon>Kickxellales</taxon>
        <taxon>Kickxellaceae</taxon>
        <taxon>Linderina</taxon>
    </lineage>
</organism>
<dbReference type="RefSeq" id="XP_040747914.1">
    <property type="nucleotide sequence ID" value="XM_040886281.1"/>
</dbReference>
<evidence type="ECO:0000256" key="1">
    <source>
        <dbReference type="SAM" id="MobiDB-lite"/>
    </source>
</evidence>
<comment type="caution">
    <text evidence="2">The sequence shown here is derived from an EMBL/GenBank/DDBJ whole genome shotgun (WGS) entry which is preliminary data.</text>
</comment>